<feature type="chain" id="PRO_5045216846" description="FAD-binding PCMH-type domain-containing protein" evidence="7">
    <location>
        <begin position="24"/>
        <end position="554"/>
    </location>
</feature>
<dbReference type="Proteomes" id="UP001341840">
    <property type="component" value="Unassembled WGS sequence"/>
</dbReference>
<dbReference type="PROSITE" id="PS51387">
    <property type="entry name" value="FAD_PCMH"/>
    <property type="match status" value="1"/>
</dbReference>
<dbReference type="InterPro" id="IPR016169">
    <property type="entry name" value="FAD-bd_PCMH_sub2"/>
</dbReference>
<protein>
    <recommendedName>
        <fullName evidence="8">FAD-binding PCMH-type domain-containing protein</fullName>
    </recommendedName>
</protein>
<accession>A0ABU6T651</accession>
<feature type="domain" description="FAD-binding PCMH-type" evidence="8">
    <location>
        <begin position="81"/>
        <end position="257"/>
    </location>
</feature>
<evidence type="ECO:0000259" key="8">
    <source>
        <dbReference type="PROSITE" id="PS51387"/>
    </source>
</evidence>
<organism evidence="9 10">
    <name type="scientific">Stylosanthes scabra</name>
    <dbReference type="NCBI Taxonomy" id="79078"/>
    <lineage>
        <taxon>Eukaryota</taxon>
        <taxon>Viridiplantae</taxon>
        <taxon>Streptophyta</taxon>
        <taxon>Embryophyta</taxon>
        <taxon>Tracheophyta</taxon>
        <taxon>Spermatophyta</taxon>
        <taxon>Magnoliopsida</taxon>
        <taxon>eudicotyledons</taxon>
        <taxon>Gunneridae</taxon>
        <taxon>Pentapetalae</taxon>
        <taxon>rosids</taxon>
        <taxon>fabids</taxon>
        <taxon>Fabales</taxon>
        <taxon>Fabaceae</taxon>
        <taxon>Papilionoideae</taxon>
        <taxon>50 kb inversion clade</taxon>
        <taxon>dalbergioids sensu lato</taxon>
        <taxon>Dalbergieae</taxon>
        <taxon>Pterocarpus clade</taxon>
        <taxon>Stylosanthes</taxon>
    </lineage>
</organism>
<dbReference type="InterPro" id="IPR036318">
    <property type="entry name" value="FAD-bd_PCMH-like_sf"/>
</dbReference>
<evidence type="ECO:0000256" key="1">
    <source>
        <dbReference type="ARBA" id="ARBA00001974"/>
    </source>
</evidence>
<dbReference type="Gene3D" id="3.30.465.10">
    <property type="match status" value="1"/>
</dbReference>
<proteinExistence type="inferred from homology"/>
<feature type="signal peptide" evidence="7">
    <location>
        <begin position="1"/>
        <end position="23"/>
    </location>
</feature>
<comment type="cofactor">
    <cofactor evidence="1">
        <name>FAD</name>
        <dbReference type="ChEBI" id="CHEBI:57692"/>
    </cofactor>
</comment>
<sequence>MFNFNKILCLLCFLFLCFDLSLCTLSSTTSFLSDFTSCLANHSINNFTTFPYYKDYNKSSAYNYFKILNFSIQNLRFAGAAVPKPVAIVLPESLEQLQRSVACCREFSFGIRVRCGGHSYEGTSSVSDDGSLFAIIDMMNLNHVWVDMEAETAMVEGGATLGETYYAISRASDKHGFSAGSCPTVGVGGHIGGGGFGLLSRKHGLAADNVIDALLVDANGRLLSRESMGEDVFWAIRGGGGGIWGIVYAWKIKLLKVPQIVTAFAVSRNGTRNHVANLVHKWQNVAPNLDDDFYLSCFLGANLPEAKSIGISATFKGLFLGPKETAISMINHDFPELRISEQECVEISWIESVVFFSGLSDGASVADLKNRYLEDKEYFKAKSDFVKDHIPLEGIEILLEILEREPKGQVILDPSGGKMHSISSDSIAYPHRKGNLFSVQYLVYWKEEDNDKSNDYIDWMRGLYDSMVPFVSWGPRAAYVNYMDFDLGVMNMIRFRNVKDAVDHARVWGEKYFLGNYDRLVKAKTLIDPNNVFTNEQGIPPLYFNSPNAKAMSV</sequence>
<dbReference type="PANTHER" id="PTHR32448">
    <property type="entry name" value="OS08G0158400 PROTEIN"/>
    <property type="match status" value="1"/>
</dbReference>
<dbReference type="SUPFAM" id="SSF56176">
    <property type="entry name" value="FAD-binding/transporter-associated domain-like"/>
    <property type="match status" value="1"/>
</dbReference>
<dbReference type="EMBL" id="JASCZI010090654">
    <property type="protein sequence ID" value="MED6144177.1"/>
    <property type="molecule type" value="Genomic_DNA"/>
</dbReference>
<evidence type="ECO:0000256" key="6">
    <source>
        <dbReference type="ARBA" id="ARBA00023180"/>
    </source>
</evidence>
<comment type="similarity">
    <text evidence="2">Belongs to the oxygen-dependent FAD-linked oxidoreductase family.</text>
</comment>
<evidence type="ECO:0000256" key="7">
    <source>
        <dbReference type="SAM" id="SignalP"/>
    </source>
</evidence>
<evidence type="ECO:0000313" key="10">
    <source>
        <dbReference type="Proteomes" id="UP001341840"/>
    </source>
</evidence>
<evidence type="ECO:0000256" key="5">
    <source>
        <dbReference type="ARBA" id="ARBA00022827"/>
    </source>
</evidence>
<evidence type="ECO:0000313" key="9">
    <source>
        <dbReference type="EMBL" id="MED6144177.1"/>
    </source>
</evidence>
<dbReference type="InterPro" id="IPR012951">
    <property type="entry name" value="BBE"/>
</dbReference>
<keyword evidence="3" id="KW-0285">Flavoprotein</keyword>
<keyword evidence="4 7" id="KW-0732">Signal</keyword>
<keyword evidence="10" id="KW-1185">Reference proteome</keyword>
<dbReference type="InterPro" id="IPR016166">
    <property type="entry name" value="FAD-bd_PCMH"/>
</dbReference>
<evidence type="ECO:0000256" key="3">
    <source>
        <dbReference type="ARBA" id="ARBA00022630"/>
    </source>
</evidence>
<dbReference type="InterPro" id="IPR016167">
    <property type="entry name" value="FAD-bd_PCMH_sub1"/>
</dbReference>
<dbReference type="Pfam" id="PF08031">
    <property type="entry name" value="BBE"/>
    <property type="match status" value="1"/>
</dbReference>
<dbReference type="Pfam" id="PF01565">
    <property type="entry name" value="FAD_binding_4"/>
    <property type="match status" value="1"/>
</dbReference>
<gene>
    <name evidence="9" type="ORF">PIB30_013063</name>
</gene>
<dbReference type="Gene3D" id="3.30.43.10">
    <property type="entry name" value="Uridine Diphospho-n-acetylenolpyruvylglucosamine Reductase, domain 2"/>
    <property type="match status" value="1"/>
</dbReference>
<keyword evidence="5" id="KW-0274">FAD</keyword>
<keyword evidence="6" id="KW-0325">Glycoprotein</keyword>
<evidence type="ECO:0000256" key="4">
    <source>
        <dbReference type="ARBA" id="ARBA00022729"/>
    </source>
</evidence>
<evidence type="ECO:0000256" key="2">
    <source>
        <dbReference type="ARBA" id="ARBA00005466"/>
    </source>
</evidence>
<name>A0ABU6T651_9FABA</name>
<dbReference type="InterPro" id="IPR006094">
    <property type="entry name" value="Oxid_FAD_bind_N"/>
</dbReference>
<reference evidence="9 10" key="1">
    <citation type="journal article" date="2023" name="Plants (Basel)">
        <title>Bridging the Gap: Combining Genomics and Transcriptomics Approaches to Understand Stylosanthes scabra, an Orphan Legume from the Brazilian Caatinga.</title>
        <authorList>
            <person name="Ferreira-Neto J.R.C."/>
            <person name="da Silva M.D."/>
            <person name="Binneck E."/>
            <person name="de Melo N.F."/>
            <person name="da Silva R.H."/>
            <person name="de Melo A.L.T.M."/>
            <person name="Pandolfi V."/>
            <person name="Bustamante F.O."/>
            <person name="Brasileiro-Vidal A.C."/>
            <person name="Benko-Iseppon A.M."/>
        </authorList>
    </citation>
    <scope>NUCLEOTIDE SEQUENCE [LARGE SCALE GENOMIC DNA]</scope>
    <source>
        <tissue evidence="9">Leaves</tissue>
    </source>
</reference>
<dbReference type="Gene3D" id="3.40.462.20">
    <property type="match status" value="1"/>
</dbReference>
<comment type="caution">
    <text evidence="9">The sequence shown here is derived from an EMBL/GenBank/DDBJ whole genome shotgun (WGS) entry which is preliminary data.</text>
</comment>